<feature type="compositionally biased region" description="Polar residues" evidence="2">
    <location>
        <begin position="207"/>
        <end position="218"/>
    </location>
</feature>
<evidence type="ECO:0000313" key="5">
    <source>
        <dbReference type="RefSeq" id="XP_013854914.1"/>
    </source>
</evidence>
<sequence>MSEENLSLFELLNLSIGTAQKSSVNFSALHALLLAVLKKLEVLELKTQWRGLQPGHLEPHASVDVSARDRDPEEEEVLVDRASEKEEVLVDRASEEEEVLVDRASEEEEVPTDRDPEEEEVLTDTEADRQVQQRKGGSGGSDPDGEELLRSRIQTCEDVLSKAMELIKELREQKEAQKEKLEELHQQQESSLRETLQKYPDPEELSQRVTWALNESSPPQKPERTNDLDPVTSVEPAYDPPTGPPPLPPPLPDDHAITPAAPRSPDVSAQRVDDSVPYGSPSQVQHDPPRTPEPQTEGDKVPDPITAHLNLSQKAGGSAWNQETVRNLNNLQEKLSQVEARTAALEEQKVDQNQLAQLRELISNNTGWWDTQRGLRDQPDQQTDLIQSLKNDCEKNMALVNDVQMAILKLQVECEKLQETTRSLHKDSLLKQNHIEELFKTTEELDKRKADKQMVE</sequence>
<dbReference type="GeneID" id="106510748"/>
<feature type="compositionally biased region" description="Basic and acidic residues" evidence="2">
    <location>
        <begin position="175"/>
        <end position="196"/>
    </location>
</feature>
<dbReference type="KEGG" id="alim:106510748"/>
<feature type="non-terminal residue" evidence="5">
    <location>
        <position position="456"/>
    </location>
</feature>
<dbReference type="Pfam" id="PF16043">
    <property type="entry name" value="DUF4795"/>
    <property type="match status" value="1"/>
</dbReference>
<dbReference type="OrthoDB" id="8446476at2759"/>
<name>A0A2I4AHF0_AUSLI</name>
<keyword evidence="4" id="KW-1185">Reference proteome</keyword>
<dbReference type="STRING" id="52670.A0A2I4AHF0"/>
<dbReference type="InParanoid" id="A0A2I4AHF0"/>
<keyword evidence="1" id="KW-0175">Coiled coil</keyword>
<feature type="compositionally biased region" description="Acidic residues" evidence="2">
    <location>
        <begin position="94"/>
        <end position="125"/>
    </location>
</feature>
<reference evidence="5" key="1">
    <citation type="submission" date="2025-08" db="UniProtKB">
        <authorList>
            <consortium name="RefSeq"/>
        </authorList>
    </citation>
    <scope>IDENTIFICATION</scope>
</reference>
<accession>A0A2I4AHF0</accession>
<feature type="region of interest" description="Disordered" evidence="2">
    <location>
        <begin position="54"/>
        <end position="149"/>
    </location>
</feature>
<evidence type="ECO:0000259" key="3">
    <source>
        <dbReference type="Pfam" id="PF16043"/>
    </source>
</evidence>
<feature type="region of interest" description="Disordered" evidence="2">
    <location>
        <begin position="175"/>
        <end position="300"/>
    </location>
</feature>
<proteinExistence type="predicted"/>
<feature type="compositionally biased region" description="Basic and acidic residues" evidence="2">
    <location>
        <begin position="57"/>
        <end position="71"/>
    </location>
</feature>
<evidence type="ECO:0000256" key="1">
    <source>
        <dbReference type="SAM" id="Coils"/>
    </source>
</evidence>
<feature type="compositionally biased region" description="Pro residues" evidence="2">
    <location>
        <begin position="238"/>
        <end position="251"/>
    </location>
</feature>
<evidence type="ECO:0000313" key="4">
    <source>
        <dbReference type="Proteomes" id="UP000192220"/>
    </source>
</evidence>
<organism evidence="4 5">
    <name type="scientific">Austrofundulus limnaeus</name>
    <name type="common">Annual killifish</name>
    <dbReference type="NCBI Taxonomy" id="52670"/>
    <lineage>
        <taxon>Eukaryota</taxon>
        <taxon>Metazoa</taxon>
        <taxon>Chordata</taxon>
        <taxon>Craniata</taxon>
        <taxon>Vertebrata</taxon>
        <taxon>Euteleostomi</taxon>
        <taxon>Actinopterygii</taxon>
        <taxon>Neopterygii</taxon>
        <taxon>Teleostei</taxon>
        <taxon>Neoteleostei</taxon>
        <taxon>Acanthomorphata</taxon>
        <taxon>Ovalentaria</taxon>
        <taxon>Atherinomorphae</taxon>
        <taxon>Cyprinodontiformes</taxon>
        <taxon>Rivulidae</taxon>
        <taxon>Austrofundulus</taxon>
    </lineage>
</organism>
<evidence type="ECO:0000256" key="2">
    <source>
        <dbReference type="SAM" id="MobiDB-lite"/>
    </source>
</evidence>
<protein>
    <submittedName>
        <fullName evidence="5">Titin</fullName>
    </submittedName>
</protein>
<feature type="compositionally biased region" description="Basic and acidic residues" evidence="2">
    <location>
        <begin position="78"/>
        <end position="93"/>
    </location>
</feature>
<feature type="domain" description="DUF4795" evidence="3">
    <location>
        <begin position="395"/>
        <end position="456"/>
    </location>
</feature>
<dbReference type="RefSeq" id="XP_013854914.1">
    <property type="nucleotide sequence ID" value="XM_013999460.1"/>
</dbReference>
<feature type="coiled-coil region" evidence="1">
    <location>
        <begin position="321"/>
        <end position="355"/>
    </location>
</feature>
<gene>
    <name evidence="5" type="primary">LOC106510748</name>
</gene>
<dbReference type="AlphaFoldDB" id="A0A2I4AHF0"/>
<dbReference type="Proteomes" id="UP000192220">
    <property type="component" value="Unplaced"/>
</dbReference>
<dbReference type="InterPro" id="IPR032013">
    <property type="entry name" value="DUF4795"/>
</dbReference>